<reference evidence="2" key="1">
    <citation type="journal article" date="2024" name="Proc. Natl. Acad. Sci. U.S.A.">
        <title>Extraordinary preservation of gene collinearity over three hundred million years revealed in homosporous lycophytes.</title>
        <authorList>
            <person name="Li C."/>
            <person name="Wickell D."/>
            <person name="Kuo L.Y."/>
            <person name="Chen X."/>
            <person name="Nie B."/>
            <person name="Liao X."/>
            <person name="Peng D."/>
            <person name="Ji J."/>
            <person name="Jenkins J."/>
            <person name="Williams M."/>
            <person name="Shu S."/>
            <person name="Plott C."/>
            <person name="Barry K."/>
            <person name="Rajasekar S."/>
            <person name="Grimwood J."/>
            <person name="Han X."/>
            <person name="Sun S."/>
            <person name="Hou Z."/>
            <person name="He W."/>
            <person name="Dai G."/>
            <person name="Sun C."/>
            <person name="Schmutz J."/>
            <person name="Leebens-Mack J.H."/>
            <person name="Li F.W."/>
            <person name="Wang L."/>
        </authorList>
    </citation>
    <scope>NUCLEOTIDE SEQUENCE [LARGE SCALE GENOMIC DNA]</scope>
    <source>
        <strain evidence="2">cv. PW_Plant_1</strain>
    </source>
</reference>
<gene>
    <name evidence="1" type="ORF">O6H91_05G099700</name>
</gene>
<keyword evidence="2" id="KW-1185">Reference proteome</keyword>
<proteinExistence type="predicted"/>
<dbReference type="EMBL" id="CM055096">
    <property type="protein sequence ID" value="KAJ7556804.1"/>
    <property type="molecule type" value="Genomic_DNA"/>
</dbReference>
<protein>
    <submittedName>
        <fullName evidence="1">Uncharacterized protein</fullName>
    </submittedName>
</protein>
<organism evidence="1 2">
    <name type="scientific">Diphasiastrum complanatum</name>
    <name type="common">Issler's clubmoss</name>
    <name type="synonym">Lycopodium complanatum</name>
    <dbReference type="NCBI Taxonomy" id="34168"/>
    <lineage>
        <taxon>Eukaryota</taxon>
        <taxon>Viridiplantae</taxon>
        <taxon>Streptophyta</taxon>
        <taxon>Embryophyta</taxon>
        <taxon>Tracheophyta</taxon>
        <taxon>Lycopodiopsida</taxon>
        <taxon>Lycopodiales</taxon>
        <taxon>Lycopodiaceae</taxon>
        <taxon>Lycopodioideae</taxon>
        <taxon>Diphasiastrum</taxon>
    </lineage>
</organism>
<comment type="caution">
    <text evidence="1">The sequence shown here is derived from an EMBL/GenBank/DDBJ whole genome shotgun (WGS) entry which is preliminary data.</text>
</comment>
<dbReference type="Proteomes" id="UP001162992">
    <property type="component" value="Chromosome 5"/>
</dbReference>
<sequence>MGWQWHYGWLARWTRARLVDPFLLILSRGAEPKHLAMSAALGITLGVFPIYGITALLCGFAVALLRSKCHAPTLMLANLLATPLELSLILPFLQFGEWMTGSEHLLLSTDVLGKALTLQAPHEVLLGISHAFLGWAVASPFILGSLYGVFILLFRFLPQKSGGEPVHQYFLAHQQQKNGELFTSCKDPVA</sequence>
<evidence type="ECO:0000313" key="2">
    <source>
        <dbReference type="Proteomes" id="UP001162992"/>
    </source>
</evidence>
<evidence type="ECO:0000313" key="1">
    <source>
        <dbReference type="EMBL" id="KAJ7556804.1"/>
    </source>
</evidence>
<accession>A0ACC2DRA9</accession>
<name>A0ACC2DRA9_DIPCM</name>